<dbReference type="InterPro" id="IPR035965">
    <property type="entry name" value="PAS-like_dom_sf"/>
</dbReference>
<dbReference type="SUPFAM" id="SSF55785">
    <property type="entry name" value="PYP-like sensor domain (PAS domain)"/>
    <property type="match status" value="1"/>
</dbReference>
<dbReference type="Gene3D" id="3.30.450.40">
    <property type="match status" value="1"/>
</dbReference>
<organism evidence="5 6">
    <name type="scientific">Zobellella denitrificans</name>
    <dbReference type="NCBI Taxonomy" id="347534"/>
    <lineage>
        <taxon>Bacteria</taxon>
        <taxon>Pseudomonadati</taxon>
        <taxon>Pseudomonadota</taxon>
        <taxon>Gammaproteobacteria</taxon>
        <taxon>Aeromonadales</taxon>
        <taxon>Aeromonadaceae</taxon>
        <taxon>Zobellella</taxon>
    </lineage>
</organism>
<evidence type="ECO:0000259" key="4">
    <source>
        <dbReference type="PROSITE" id="PS50887"/>
    </source>
</evidence>
<name>A0A291HMI6_9GAMM</name>
<dbReference type="InterPro" id="IPR000014">
    <property type="entry name" value="PAS"/>
</dbReference>
<feature type="domain" description="PAS" evidence="1">
    <location>
        <begin position="424"/>
        <end position="495"/>
    </location>
</feature>
<dbReference type="CDD" id="cd00130">
    <property type="entry name" value="PAS"/>
    <property type="match status" value="1"/>
</dbReference>
<dbReference type="RefSeq" id="WP_096778710.1">
    <property type="nucleotide sequence ID" value="NZ_CP012621.1"/>
</dbReference>
<dbReference type="SMART" id="SM00086">
    <property type="entry name" value="PAC"/>
    <property type="match status" value="1"/>
</dbReference>
<dbReference type="InterPro" id="IPR035919">
    <property type="entry name" value="EAL_sf"/>
</dbReference>
<dbReference type="InterPro" id="IPR000160">
    <property type="entry name" value="GGDEF_dom"/>
</dbReference>
<dbReference type="Proteomes" id="UP000217763">
    <property type="component" value="Chromosome"/>
</dbReference>
<dbReference type="PROSITE" id="PS50112">
    <property type="entry name" value="PAS"/>
    <property type="match status" value="1"/>
</dbReference>
<dbReference type="InterPro" id="IPR001633">
    <property type="entry name" value="EAL_dom"/>
</dbReference>
<dbReference type="SMART" id="SM00052">
    <property type="entry name" value="EAL"/>
    <property type="match status" value="1"/>
</dbReference>
<dbReference type="NCBIfam" id="TIGR00254">
    <property type="entry name" value="GGDEF"/>
    <property type="match status" value="1"/>
</dbReference>
<dbReference type="PROSITE" id="PS50113">
    <property type="entry name" value="PAC"/>
    <property type="match status" value="1"/>
</dbReference>
<dbReference type="InterPro" id="IPR029016">
    <property type="entry name" value="GAF-like_dom_sf"/>
</dbReference>
<accession>A0A291HMI6</accession>
<gene>
    <name evidence="5" type="ORF">AN401_05265</name>
</gene>
<dbReference type="InterPro" id="IPR001610">
    <property type="entry name" value="PAC"/>
</dbReference>
<feature type="domain" description="EAL" evidence="3">
    <location>
        <begin position="730"/>
        <end position="984"/>
    </location>
</feature>
<dbReference type="KEGG" id="zdf:AN401_05265"/>
<dbReference type="PANTHER" id="PTHR44757:SF2">
    <property type="entry name" value="BIOFILM ARCHITECTURE MAINTENANCE PROTEIN MBAA"/>
    <property type="match status" value="1"/>
</dbReference>
<dbReference type="SUPFAM" id="SSF55073">
    <property type="entry name" value="Nucleotide cyclase"/>
    <property type="match status" value="1"/>
</dbReference>
<dbReference type="SMART" id="SM00091">
    <property type="entry name" value="PAS"/>
    <property type="match status" value="1"/>
</dbReference>
<dbReference type="CDD" id="cd01949">
    <property type="entry name" value="GGDEF"/>
    <property type="match status" value="1"/>
</dbReference>
<dbReference type="InterPro" id="IPR000700">
    <property type="entry name" value="PAS-assoc_C"/>
</dbReference>
<dbReference type="Pfam" id="PF00990">
    <property type="entry name" value="GGDEF"/>
    <property type="match status" value="1"/>
</dbReference>
<dbReference type="Pfam" id="PF01590">
    <property type="entry name" value="GAF"/>
    <property type="match status" value="1"/>
</dbReference>
<dbReference type="EMBL" id="CP012621">
    <property type="protein sequence ID" value="ATG73344.1"/>
    <property type="molecule type" value="Genomic_DNA"/>
</dbReference>
<evidence type="ECO:0000313" key="6">
    <source>
        <dbReference type="Proteomes" id="UP000217763"/>
    </source>
</evidence>
<dbReference type="Gene3D" id="3.30.70.270">
    <property type="match status" value="1"/>
</dbReference>
<feature type="domain" description="GGDEF" evidence="4">
    <location>
        <begin position="581"/>
        <end position="723"/>
    </location>
</feature>
<dbReference type="Pfam" id="PF00563">
    <property type="entry name" value="EAL"/>
    <property type="match status" value="1"/>
</dbReference>
<dbReference type="CDD" id="cd01948">
    <property type="entry name" value="EAL"/>
    <property type="match status" value="1"/>
</dbReference>
<evidence type="ECO:0000259" key="1">
    <source>
        <dbReference type="PROSITE" id="PS50112"/>
    </source>
</evidence>
<protein>
    <submittedName>
        <fullName evidence="5">Diguanylate cyclase</fullName>
    </submittedName>
</protein>
<dbReference type="InterPro" id="IPR029787">
    <property type="entry name" value="Nucleotide_cyclase"/>
</dbReference>
<dbReference type="InterPro" id="IPR052155">
    <property type="entry name" value="Biofilm_reg_signaling"/>
</dbReference>
<evidence type="ECO:0000259" key="3">
    <source>
        <dbReference type="PROSITE" id="PS50883"/>
    </source>
</evidence>
<dbReference type="SUPFAM" id="SSF141868">
    <property type="entry name" value="EAL domain-like"/>
    <property type="match status" value="1"/>
</dbReference>
<dbReference type="PROSITE" id="PS50887">
    <property type="entry name" value="GGDEF"/>
    <property type="match status" value="1"/>
</dbReference>
<sequence>MQLPAFHRTRHQLCFFRLDPQFCLYPLTPLPPADIPLPDPQRSLLSQLGDLERRQLEQLCAAGHAASIGLTIGGRRWQCHLAPTEPNGWLLSADMGQFQHQDALGLMEWQLQQSWHQPAPLSARLPALMDTLLNQLQADRIILWRHYPEEELLRPLYSQGLPFLLHPVRAERRYLRTLQQRGGLSYSHCAQQPLLGAFDYLAKDGIQHRLDVPLPANSKVAGLVSLEYARPRAPLAASDLQFAAALAGRLAELVAAPAETVPADGTATDISSLIPLLCRHTGQDFFNQLMLQLAELCGADLALVGLQHRRQDKVRVLSCYEGGQLQPPFSYPLAGTPCTFSHDTDSRICIYPRDVAELFPQDSLLREKGLQAYIGLSLKDEEHKPVGLVVLLFKRPLAAGAAIQTLLEQLEPRVRAELLRRRDQEALMVAAAAFETQEGLFITDNRLRLQQANRAFAEMSGYGRDELVGCSALEFRAEDPHTATVDAIVQAMEQRHQWQGEQRLRRADGRELAVNIHITEVRDGLGMVHYVCCVEDISGQKADKQRIEQMAYFDELTGLHNRRFMVEHIAHTVALAEHEASRGALLLLDLDDFKNINDSLGYALGDALLVQVAERLGLFAEQIEGASLARIASDEFVLLCPNLGHGYSAAKTRAEQLANALREQFLLPFQLDQLRLHLSASLGISLFPVAGLGLEEYMRQADTANHMAKRIAPGSHVFFSQEMADEVQERLGLSNALQQALKDQALELHFQPQLGVDDDRQLGLEALLRWHPPGGSPIPPAHFIPVAEETSLICDIGDWVLQQACARIQAWQAAGLQPGRVSVNISARHFHGPDFVTRLSALLQQYPAGRNRLTLEVTEGVILENLQESRARMSQIKALGVGLSIDDFGTGYSSFAYLRELPVDEIKLDRSFIQHIDKRPQDKAIIACLLELAAILKLTVVAEGVETEQQLASLAELGCPAYQGYLRARPMPEPQLMAWLAEQAPSSVRR</sequence>
<reference evidence="6" key="1">
    <citation type="submission" date="2015-09" db="EMBL/GenBank/DDBJ databases">
        <authorList>
            <person name="Shao Z."/>
            <person name="Wang L."/>
        </authorList>
    </citation>
    <scope>NUCLEOTIDE SEQUENCE [LARGE SCALE GENOMIC DNA]</scope>
    <source>
        <strain evidence="6">F13-1</strain>
    </source>
</reference>
<dbReference type="InterPro" id="IPR043128">
    <property type="entry name" value="Rev_trsase/Diguanyl_cyclase"/>
</dbReference>
<keyword evidence="6" id="KW-1185">Reference proteome</keyword>
<evidence type="ECO:0000313" key="5">
    <source>
        <dbReference type="EMBL" id="ATG73344.1"/>
    </source>
</evidence>
<dbReference type="Pfam" id="PF00989">
    <property type="entry name" value="PAS"/>
    <property type="match status" value="1"/>
</dbReference>
<dbReference type="PANTHER" id="PTHR44757">
    <property type="entry name" value="DIGUANYLATE CYCLASE DGCP"/>
    <property type="match status" value="1"/>
</dbReference>
<dbReference type="Gene3D" id="3.30.450.20">
    <property type="entry name" value="PAS domain"/>
    <property type="match status" value="1"/>
</dbReference>
<evidence type="ECO:0000259" key="2">
    <source>
        <dbReference type="PROSITE" id="PS50113"/>
    </source>
</evidence>
<dbReference type="NCBIfam" id="TIGR00229">
    <property type="entry name" value="sensory_box"/>
    <property type="match status" value="1"/>
</dbReference>
<dbReference type="SUPFAM" id="SSF55781">
    <property type="entry name" value="GAF domain-like"/>
    <property type="match status" value="2"/>
</dbReference>
<dbReference type="GO" id="GO:0006355">
    <property type="term" value="P:regulation of DNA-templated transcription"/>
    <property type="evidence" value="ECO:0007669"/>
    <property type="project" value="InterPro"/>
</dbReference>
<proteinExistence type="predicted"/>
<dbReference type="InterPro" id="IPR003018">
    <property type="entry name" value="GAF"/>
</dbReference>
<feature type="domain" description="PAC" evidence="2">
    <location>
        <begin position="498"/>
        <end position="549"/>
    </location>
</feature>
<dbReference type="SMART" id="SM00267">
    <property type="entry name" value="GGDEF"/>
    <property type="match status" value="1"/>
</dbReference>
<dbReference type="InterPro" id="IPR013767">
    <property type="entry name" value="PAS_fold"/>
</dbReference>
<dbReference type="AlphaFoldDB" id="A0A291HMI6"/>
<dbReference type="Gene3D" id="3.20.20.450">
    <property type="entry name" value="EAL domain"/>
    <property type="match status" value="1"/>
</dbReference>
<dbReference type="PROSITE" id="PS50883">
    <property type="entry name" value="EAL"/>
    <property type="match status" value="1"/>
</dbReference>